<dbReference type="PROSITE" id="PS50076">
    <property type="entry name" value="DNAJ_2"/>
    <property type="match status" value="1"/>
</dbReference>
<keyword evidence="4" id="KW-1185">Reference proteome</keyword>
<evidence type="ECO:0000313" key="3">
    <source>
        <dbReference type="EMBL" id="AEP09788.1"/>
    </source>
</evidence>
<protein>
    <submittedName>
        <fullName evidence="3">DnaJ domain protein</fullName>
    </submittedName>
</protein>
<evidence type="ECO:0000313" key="4">
    <source>
        <dbReference type="Proteomes" id="UP000009286"/>
    </source>
</evidence>
<dbReference type="InterPro" id="IPR051938">
    <property type="entry name" value="Apopto_cytoskel_mod"/>
</dbReference>
<dbReference type="STRING" id="856793.MICA_1470"/>
<dbReference type="Gene3D" id="1.10.287.110">
    <property type="entry name" value="DnaJ domain"/>
    <property type="match status" value="1"/>
</dbReference>
<name>G2KNE0_MICAA</name>
<evidence type="ECO:0000256" key="1">
    <source>
        <dbReference type="ARBA" id="ARBA00023186"/>
    </source>
</evidence>
<evidence type="ECO:0000259" key="2">
    <source>
        <dbReference type="PROSITE" id="PS50076"/>
    </source>
</evidence>
<dbReference type="PANTHER" id="PTHR44145:SF3">
    <property type="entry name" value="DNAJ HOMOLOG SUBFAMILY A MEMBER 3, MITOCHONDRIAL"/>
    <property type="match status" value="1"/>
</dbReference>
<dbReference type="PANTHER" id="PTHR44145">
    <property type="entry name" value="DNAJ HOMOLOG SUBFAMILY A MEMBER 3, MITOCHONDRIAL"/>
    <property type="match status" value="1"/>
</dbReference>
<dbReference type="EMBL" id="CP002382">
    <property type="protein sequence ID" value="AEP09788.1"/>
    <property type="molecule type" value="Genomic_DNA"/>
</dbReference>
<dbReference type="eggNOG" id="COG0484">
    <property type="taxonomic scope" value="Bacteria"/>
</dbReference>
<dbReference type="OrthoDB" id="9786294at2"/>
<dbReference type="SUPFAM" id="SSF46565">
    <property type="entry name" value="Chaperone J-domain"/>
    <property type="match status" value="1"/>
</dbReference>
<dbReference type="CDD" id="cd06257">
    <property type="entry name" value="DnaJ"/>
    <property type="match status" value="1"/>
</dbReference>
<dbReference type="InterPro" id="IPR001623">
    <property type="entry name" value="DnaJ_domain"/>
</dbReference>
<keyword evidence="1" id="KW-0143">Chaperone</keyword>
<organism evidence="3 4">
    <name type="scientific">Micavibrio aeruginosavorus (strain ARL-13)</name>
    <dbReference type="NCBI Taxonomy" id="856793"/>
    <lineage>
        <taxon>Bacteria</taxon>
        <taxon>Pseudomonadati</taxon>
        <taxon>Bdellovibrionota</taxon>
        <taxon>Bdellovibrionia</taxon>
        <taxon>Bdellovibrionales</taxon>
        <taxon>Pseudobdellovibrionaceae</taxon>
        <taxon>Micavibrio</taxon>
    </lineage>
</organism>
<dbReference type="Proteomes" id="UP000009286">
    <property type="component" value="Chromosome"/>
</dbReference>
<dbReference type="RefSeq" id="WP_014103011.1">
    <property type="nucleotide sequence ID" value="NC_016026.1"/>
</dbReference>
<dbReference type="SMART" id="SM00271">
    <property type="entry name" value="DnaJ"/>
    <property type="match status" value="1"/>
</dbReference>
<gene>
    <name evidence="3" type="ordered locus">MICA_1470</name>
</gene>
<dbReference type="KEGG" id="mai:MICA_1470"/>
<sequence>MPGCERHGEHKAPKNRGLNDYYHFCFDHVQEYNKAWDFFSGMTQSDIEAHIMQAMLWDRPTKRYDPAAAAAMEDELLKKAHEARFFHKRPHDHENQQKARQEHFRSMDDIRPAPEIEAMAIMGLEPPVDLAGIKAKYKELVKKYHPDVNRDDPKAEELLKSINMAYTILKAAFESYEKMMTGRA</sequence>
<dbReference type="InterPro" id="IPR036869">
    <property type="entry name" value="J_dom_sf"/>
</dbReference>
<accession>G2KNE0</accession>
<dbReference type="AlphaFoldDB" id="G2KNE0"/>
<proteinExistence type="predicted"/>
<feature type="domain" description="J" evidence="2">
    <location>
        <begin position="117"/>
        <end position="180"/>
    </location>
</feature>
<dbReference type="Pfam" id="PF00226">
    <property type="entry name" value="DnaJ"/>
    <property type="match status" value="1"/>
</dbReference>
<dbReference type="HOGENOM" id="CLU_096103_0_0_5"/>
<dbReference type="PRINTS" id="PR00625">
    <property type="entry name" value="JDOMAIN"/>
</dbReference>
<reference evidence="3 4" key="1">
    <citation type="journal article" date="2011" name="BMC Genomics">
        <title>Genomic insights into an obligate epibiotic bacterial predator: Micavibrio aeruginosavorus ARL-13.</title>
        <authorList>
            <person name="Wang Z."/>
            <person name="Kadouri D."/>
            <person name="Wu M."/>
        </authorList>
    </citation>
    <scope>NUCLEOTIDE SEQUENCE [LARGE SCALE GENOMIC DNA]</scope>
    <source>
        <strain evidence="3 4">ARL-13</strain>
    </source>
</reference>